<evidence type="ECO:0000313" key="1">
    <source>
        <dbReference type="EMBL" id="GAA3124416.1"/>
    </source>
</evidence>
<name>A0ABP6MTY0_9ACTN</name>
<comment type="caution">
    <text evidence="1">The sequence shown here is derived from an EMBL/GenBank/DDBJ whole genome shotgun (WGS) entry which is preliminary data.</text>
</comment>
<evidence type="ECO:0000313" key="2">
    <source>
        <dbReference type="Proteomes" id="UP001500320"/>
    </source>
</evidence>
<dbReference type="InterPro" id="IPR034660">
    <property type="entry name" value="DinB/YfiT-like"/>
</dbReference>
<organism evidence="1 2">
    <name type="scientific">Planomonospora alba</name>
    <dbReference type="NCBI Taxonomy" id="161354"/>
    <lineage>
        <taxon>Bacteria</taxon>
        <taxon>Bacillati</taxon>
        <taxon>Actinomycetota</taxon>
        <taxon>Actinomycetes</taxon>
        <taxon>Streptosporangiales</taxon>
        <taxon>Streptosporangiaceae</taxon>
        <taxon>Planomonospora</taxon>
    </lineage>
</organism>
<keyword evidence="2" id="KW-1185">Reference proteome</keyword>
<dbReference type="InterPro" id="IPR007061">
    <property type="entry name" value="MST-like"/>
</dbReference>
<dbReference type="Pfam" id="PF04978">
    <property type="entry name" value="MST"/>
    <property type="match status" value="1"/>
</dbReference>
<sequence>MTTHEKTATGERADLLQTLDRHRGFLLQTVAGLTDEQAALRTTVSELCLGGIIKHVTGVETRWARFMVGGAAAMRSEPVDWAAEFRMEEGETLAGLIDAYGRTARRTDELVATLDLDASHPLPQAPWFEPGASWSVRRVLLHVIAEISQHAGHADIIREALDGAKTMG</sequence>
<accession>A0ABP6MTY0</accession>
<dbReference type="SUPFAM" id="SSF109854">
    <property type="entry name" value="DinB/YfiT-like putative metalloenzymes"/>
    <property type="match status" value="1"/>
</dbReference>
<gene>
    <name evidence="1" type="ORF">GCM10010466_14170</name>
</gene>
<reference evidence="2" key="1">
    <citation type="journal article" date="2019" name="Int. J. Syst. Evol. Microbiol.">
        <title>The Global Catalogue of Microorganisms (GCM) 10K type strain sequencing project: providing services to taxonomists for standard genome sequencing and annotation.</title>
        <authorList>
            <consortium name="The Broad Institute Genomics Platform"/>
            <consortium name="The Broad Institute Genome Sequencing Center for Infectious Disease"/>
            <person name="Wu L."/>
            <person name="Ma J."/>
        </authorList>
    </citation>
    <scope>NUCLEOTIDE SEQUENCE [LARGE SCALE GENOMIC DNA]</scope>
    <source>
        <strain evidence="2">JCM 9373</strain>
    </source>
</reference>
<dbReference type="Gene3D" id="1.20.120.450">
    <property type="entry name" value="dinb family like domain"/>
    <property type="match status" value="1"/>
</dbReference>
<dbReference type="Proteomes" id="UP001500320">
    <property type="component" value="Unassembled WGS sequence"/>
</dbReference>
<dbReference type="EMBL" id="BAAAUT010000008">
    <property type="protein sequence ID" value="GAA3124416.1"/>
    <property type="molecule type" value="Genomic_DNA"/>
</dbReference>
<dbReference type="RefSeq" id="WP_344857066.1">
    <property type="nucleotide sequence ID" value="NZ_BAAAUT010000008.1"/>
</dbReference>
<protein>
    <submittedName>
        <fullName evidence="1">DinB family protein</fullName>
    </submittedName>
</protein>
<proteinExistence type="predicted"/>